<gene>
    <name evidence="5" type="ORF">T310_8929</name>
</gene>
<accession>A0A0F4YGS4</accession>
<dbReference type="GO" id="GO:0031177">
    <property type="term" value="F:phosphopantetheine binding"/>
    <property type="evidence" value="ECO:0007669"/>
    <property type="project" value="InterPro"/>
</dbReference>
<evidence type="ECO:0000256" key="2">
    <source>
        <dbReference type="ARBA" id="ARBA00022553"/>
    </source>
</evidence>
<evidence type="ECO:0000313" key="6">
    <source>
        <dbReference type="Proteomes" id="UP000053958"/>
    </source>
</evidence>
<evidence type="ECO:0000313" key="5">
    <source>
        <dbReference type="EMBL" id="KKA17295.1"/>
    </source>
</evidence>
<evidence type="ECO:0000259" key="4">
    <source>
        <dbReference type="PROSITE" id="PS50075"/>
    </source>
</evidence>
<dbReference type="PROSITE" id="PS00012">
    <property type="entry name" value="PHOSPHOPANTETHEINE"/>
    <property type="match status" value="1"/>
</dbReference>
<dbReference type="InterPro" id="IPR009081">
    <property type="entry name" value="PP-bd_ACP"/>
</dbReference>
<evidence type="ECO:0000256" key="3">
    <source>
        <dbReference type="SAM" id="MobiDB-lite"/>
    </source>
</evidence>
<dbReference type="InterPro" id="IPR036736">
    <property type="entry name" value="ACP-like_sf"/>
</dbReference>
<feature type="region of interest" description="Disordered" evidence="3">
    <location>
        <begin position="65"/>
        <end position="104"/>
    </location>
</feature>
<dbReference type="RefSeq" id="XP_013323907.1">
    <property type="nucleotide sequence ID" value="XM_013468453.1"/>
</dbReference>
<reference evidence="5 6" key="1">
    <citation type="submission" date="2015-04" db="EMBL/GenBank/DDBJ databases">
        <authorList>
            <person name="Heijne W.H."/>
            <person name="Fedorova N.D."/>
            <person name="Nierman W.C."/>
            <person name="Vollebregt A.W."/>
            <person name="Zhao Z."/>
            <person name="Wu L."/>
            <person name="Kumar M."/>
            <person name="Stam H."/>
            <person name="van den Berg M.A."/>
            <person name="Pel H.J."/>
        </authorList>
    </citation>
    <scope>NUCLEOTIDE SEQUENCE [LARGE SCALE GENOMIC DNA]</scope>
    <source>
        <strain evidence="5 6">CBS 393.64</strain>
    </source>
</reference>
<dbReference type="InterPro" id="IPR006162">
    <property type="entry name" value="Ppantetheine_attach_site"/>
</dbReference>
<dbReference type="Proteomes" id="UP000053958">
    <property type="component" value="Unassembled WGS sequence"/>
</dbReference>
<proteinExistence type="predicted"/>
<protein>
    <recommendedName>
        <fullName evidence="4">Carrier domain-containing protein</fullName>
    </recommendedName>
</protein>
<dbReference type="Gene3D" id="1.10.1200.10">
    <property type="entry name" value="ACP-like"/>
    <property type="match status" value="2"/>
</dbReference>
<dbReference type="Pfam" id="PF00550">
    <property type="entry name" value="PP-binding"/>
    <property type="match status" value="1"/>
</dbReference>
<dbReference type="InterPro" id="IPR020806">
    <property type="entry name" value="PKS_PP-bd"/>
</dbReference>
<dbReference type="OrthoDB" id="4509103at2759"/>
<dbReference type="GeneID" id="25321031"/>
<dbReference type="AlphaFoldDB" id="A0A0F4YGS4"/>
<feature type="non-terminal residue" evidence="5">
    <location>
        <position position="1"/>
    </location>
</feature>
<dbReference type="STRING" id="1408163.A0A0F4YGS4"/>
<dbReference type="EMBL" id="LASV01000675">
    <property type="protein sequence ID" value="KKA17295.1"/>
    <property type="molecule type" value="Genomic_DNA"/>
</dbReference>
<keyword evidence="6" id="KW-1185">Reference proteome</keyword>
<comment type="caution">
    <text evidence="5">The sequence shown here is derived from an EMBL/GenBank/DDBJ whole genome shotgun (WGS) entry which is preliminary data.</text>
</comment>
<organism evidence="5 6">
    <name type="scientific">Rasamsonia emersonii (strain ATCC 16479 / CBS 393.64 / IMI 116815)</name>
    <dbReference type="NCBI Taxonomy" id="1408163"/>
    <lineage>
        <taxon>Eukaryota</taxon>
        <taxon>Fungi</taxon>
        <taxon>Dikarya</taxon>
        <taxon>Ascomycota</taxon>
        <taxon>Pezizomycotina</taxon>
        <taxon>Eurotiomycetes</taxon>
        <taxon>Eurotiomycetidae</taxon>
        <taxon>Eurotiales</taxon>
        <taxon>Trichocomaceae</taxon>
        <taxon>Rasamsonia</taxon>
    </lineage>
</organism>
<dbReference type="PROSITE" id="PS50075">
    <property type="entry name" value="CARRIER"/>
    <property type="match status" value="1"/>
</dbReference>
<feature type="compositionally biased region" description="Basic and acidic residues" evidence="3">
    <location>
        <begin position="95"/>
        <end position="104"/>
    </location>
</feature>
<sequence>SSPTKQASQLARYPMTATSPRLGSTLCLSLTILSRLRERLQIDLPQTLFEDCSTIHDLQHYFSTLTGPSSRDSTPSSESILTPQTDDPESLSSVRDTEPTDKTSHLRSLIARELGIDVEELLAADDLSAVGIDSLMALTIAGAVREQLGIAVPPDDSHGRIFDDRY</sequence>
<feature type="compositionally biased region" description="Low complexity" evidence="3">
    <location>
        <begin position="69"/>
        <end position="79"/>
    </location>
</feature>
<keyword evidence="2" id="KW-0597">Phosphoprotein</keyword>
<name>A0A0F4YGS4_RASE3</name>
<keyword evidence="1" id="KW-0596">Phosphopantetheine</keyword>
<feature type="compositionally biased region" description="Polar residues" evidence="3">
    <location>
        <begin position="80"/>
        <end position="94"/>
    </location>
</feature>
<feature type="domain" description="Carrier" evidence="4">
    <location>
        <begin position="97"/>
        <end position="166"/>
    </location>
</feature>
<dbReference type="SMART" id="SM00823">
    <property type="entry name" value="PKS_PP"/>
    <property type="match status" value="1"/>
</dbReference>
<evidence type="ECO:0000256" key="1">
    <source>
        <dbReference type="ARBA" id="ARBA00022450"/>
    </source>
</evidence>
<dbReference type="SUPFAM" id="SSF47336">
    <property type="entry name" value="ACP-like"/>
    <property type="match status" value="2"/>
</dbReference>